<dbReference type="GO" id="GO:0009231">
    <property type="term" value="P:riboflavin biosynthetic process"/>
    <property type="evidence" value="ECO:0007669"/>
    <property type="project" value="UniProtKB-UniPathway"/>
</dbReference>
<comment type="catalytic activity">
    <reaction evidence="6">
        <text>(2S)-2-hydroxy-3-oxobutyl phosphate + 5-amino-6-(D-ribitylamino)uracil = 6,7-dimethyl-8-(1-D-ribityl)lumazine + phosphate + 2 H2O + H(+)</text>
        <dbReference type="Rhea" id="RHEA:26152"/>
        <dbReference type="ChEBI" id="CHEBI:15377"/>
        <dbReference type="ChEBI" id="CHEBI:15378"/>
        <dbReference type="ChEBI" id="CHEBI:15934"/>
        <dbReference type="ChEBI" id="CHEBI:43474"/>
        <dbReference type="ChEBI" id="CHEBI:58201"/>
        <dbReference type="ChEBI" id="CHEBI:58830"/>
        <dbReference type="EC" id="2.5.1.78"/>
    </reaction>
</comment>
<dbReference type="Gene3D" id="3.40.50.960">
    <property type="entry name" value="Lumazine/riboflavin synthase"/>
    <property type="match status" value="1"/>
</dbReference>
<dbReference type="PANTHER" id="PTHR21058">
    <property type="entry name" value="6,7-DIMETHYL-8-RIBITYLLUMAZINE SYNTHASE DMRL SYNTHASE LUMAZINE SYNTHASE"/>
    <property type="match status" value="1"/>
</dbReference>
<organism evidence="7">
    <name type="scientific">uncultured marine group II/III euryarchaeote KM3_147_B09</name>
    <dbReference type="NCBI Taxonomy" id="1457882"/>
    <lineage>
        <taxon>Archaea</taxon>
        <taxon>Methanobacteriati</taxon>
        <taxon>Methanobacteriota</taxon>
        <taxon>environmental samples</taxon>
    </lineage>
</organism>
<dbReference type="AlphaFoldDB" id="A0A075GDX3"/>
<reference evidence="7" key="1">
    <citation type="journal article" date="2014" name="Genome Biol. Evol.">
        <title>Pangenome evidence for extensive interdomain horizontal transfer affecting lineage core and shell genes in uncultured planktonic thaumarchaeota and euryarchaeota.</title>
        <authorList>
            <person name="Deschamps P."/>
            <person name="Zivanovic Y."/>
            <person name="Moreira D."/>
            <person name="Rodriguez-Valera F."/>
            <person name="Lopez-Garcia P."/>
        </authorList>
    </citation>
    <scope>NUCLEOTIDE SEQUENCE</scope>
</reference>
<dbReference type="PANTHER" id="PTHR21058:SF0">
    <property type="entry name" value="6,7-DIMETHYL-8-RIBITYLLUMAZINE SYNTHASE"/>
    <property type="match status" value="1"/>
</dbReference>
<dbReference type="InterPro" id="IPR036467">
    <property type="entry name" value="LS/RS_sf"/>
</dbReference>
<dbReference type="InterPro" id="IPR034964">
    <property type="entry name" value="LS"/>
</dbReference>
<evidence type="ECO:0000256" key="6">
    <source>
        <dbReference type="ARBA" id="ARBA00048785"/>
    </source>
</evidence>
<keyword evidence="5 7" id="KW-0808">Transferase</keyword>
<sequence length="134" mass="14494">MAKSIAIVVGSYHKELVEKMVEKARKIAADNDLIVEEVTWVPGSMEVPLQIKRLFLRDSIDGAVVLGIIENGETKHGLVMGQAVTSSLIDLQLASMKPIGFGIIGPGAKPEQIEKRLLPYAEKAVLAVSEMLSN</sequence>
<evidence type="ECO:0000256" key="3">
    <source>
        <dbReference type="ARBA" id="ARBA00012664"/>
    </source>
</evidence>
<dbReference type="Pfam" id="PF00885">
    <property type="entry name" value="DMRL_synthase"/>
    <property type="match status" value="1"/>
</dbReference>
<comment type="pathway">
    <text evidence="1">Cofactor biosynthesis; riboflavin biosynthesis; riboflavin from 2-hydroxy-3-oxobutyl phosphate and 5-amino-6-(D-ribitylamino)uracil: step 1/2.</text>
</comment>
<dbReference type="GO" id="GO:0000906">
    <property type="term" value="F:6,7-dimethyl-8-ribityllumazine synthase activity"/>
    <property type="evidence" value="ECO:0007669"/>
    <property type="project" value="UniProtKB-EC"/>
</dbReference>
<comment type="similarity">
    <text evidence="2">Belongs to the DMRL synthase family.</text>
</comment>
<dbReference type="GO" id="GO:0009349">
    <property type="term" value="C:riboflavin synthase complex"/>
    <property type="evidence" value="ECO:0007669"/>
    <property type="project" value="InterPro"/>
</dbReference>
<keyword evidence="4" id="KW-0686">Riboflavin biosynthesis</keyword>
<name>A0A075GDX3_9EURY</name>
<evidence type="ECO:0000256" key="1">
    <source>
        <dbReference type="ARBA" id="ARBA00004917"/>
    </source>
</evidence>
<evidence type="ECO:0000256" key="4">
    <source>
        <dbReference type="ARBA" id="ARBA00022619"/>
    </source>
</evidence>
<dbReference type="EC" id="2.5.1.78" evidence="3"/>
<evidence type="ECO:0000313" key="7">
    <source>
        <dbReference type="EMBL" id="AIF01425.1"/>
    </source>
</evidence>
<protein>
    <recommendedName>
        <fullName evidence="3">6,7-dimethyl-8-ribityllumazine synthase</fullName>
        <ecNumber evidence="3">2.5.1.78</ecNumber>
    </recommendedName>
</protein>
<gene>
    <name evidence="7" type="primary">RIB4</name>
    <name evidence="7" type="synonym">ribH</name>
</gene>
<dbReference type="InterPro" id="IPR002180">
    <property type="entry name" value="LS/RS"/>
</dbReference>
<proteinExistence type="inferred from homology"/>
<accession>A0A075GDX3</accession>
<evidence type="ECO:0000256" key="5">
    <source>
        <dbReference type="ARBA" id="ARBA00022679"/>
    </source>
</evidence>
<evidence type="ECO:0000256" key="2">
    <source>
        <dbReference type="ARBA" id="ARBA00007424"/>
    </source>
</evidence>
<dbReference type="EMBL" id="KF900620">
    <property type="protein sequence ID" value="AIF01425.1"/>
    <property type="molecule type" value="Genomic_DNA"/>
</dbReference>
<dbReference type="UniPathway" id="UPA00275">
    <property type="reaction ID" value="UER00404"/>
</dbReference>
<dbReference type="SUPFAM" id="SSF52121">
    <property type="entry name" value="Lumazine synthase"/>
    <property type="match status" value="1"/>
</dbReference>